<name>B9K7T4_THENN</name>
<gene>
    <name evidence="7" type="ordered locus">CTN_0841</name>
</gene>
<keyword evidence="2" id="KW-1003">Cell membrane</keyword>
<dbReference type="GO" id="GO:0005886">
    <property type="term" value="C:plasma membrane"/>
    <property type="evidence" value="ECO:0007669"/>
    <property type="project" value="UniProtKB-SubCell"/>
</dbReference>
<proteinExistence type="predicted"/>
<dbReference type="STRING" id="309803.CTN_0841"/>
<evidence type="ECO:0000256" key="4">
    <source>
        <dbReference type="ARBA" id="ARBA00022989"/>
    </source>
</evidence>
<accession>B9K7T4</accession>
<evidence type="ECO:0000313" key="7">
    <source>
        <dbReference type="EMBL" id="ACM23017.1"/>
    </source>
</evidence>
<evidence type="ECO:0000256" key="2">
    <source>
        <dbReference type="ARBA" id="ARBA00022475"/>
    </source>
</evidence>
<comment type="subcellular location">
    <subcellularLocation>
        <location evidence="1">Cell membrane</location>
        <topology evidence="1">Multi-pass membrane protein</topology>
    </subcellularLocation>
</comment>
<dbReference type="RefSeq" id="WP_015919334.1">
    <property type="nucleotide sequence ID" value="NC_011978.1"/>
</dbReference>
<evidence type="ECO:0000313" key="8">
    <source>
        <dbReference type="Proteomes" id="UP000000445"/>
    </source>
</evidence>
<feature type="transmembrane region" description="Helical" evidence="6">
    <location>
        <begin position="12"/>
        <end position="30"/>
    </location>
</feature>
<keyword evidence="4 6" id="KW-1133">Transmembrane helix</keyword>
<dbReference type="KEGG" id="tna:CTN_0841"/>
<dbReference type="AlphaFoldDB" id="B9K7T4"/>
<sequence length="116" mass="12930">MIKVKRLTKKMTAVITILGLVEAFIFSLIFGFEKGWGPILGSTGAIANLFSLKRDIERMVARKTTKGWVLGYLGRYTFNAALFLIGGLVSLETLIGVFVGLMNLKIVSFVAWRWLD</sequence>
<evidence type="ECO:0000256" key="3">
    <source>
        <dbReference type="ARBA" id="ARBA00022692"/>
    </source>
</evidence>
<dbReference type="Proteomes" id="UP000000445">
    <property type="component" value="Chromosome"/>
</dbReference>
<evidence type="ECO:0000256" key="6">
    <source>
        <dbReference type="SAM" id="Phobius"/>
    </source>
</evidence>
<keyword evidence="5 6" id="KW-0472">Membrane</keyword>
<protein>
    <submittedName>
        <fullName evidence="7">F-ATPase I-subunit</fullName>
    </submittedName>
</protein>
<dbReference type="EMBL" id="CP000916">
    <property type="protein sequence ID" value="ACM23017.1"/>
    <property type="molecule type" value="Genomic_DNA"/>
</dbReference>
<evidence type="ECO:0000256" key="5">
    <source>
        <dbReference type="ARBA" id="ARBA00023136"/>
    </source>
</evidence>
<keyword evidence="3 6" id="KW-0812">Transmembrane</keyword>
<evidence type="ECO:0000256" key="1">
    <source>
        <dbReference type="ARBA" id="ARBA00004651"/>
    </source>
</evidence>
<dbReference type="eggNOG" id="ENOG5033EW3">
    <property type="taxonomic scope" value="Bacteria"/>
</dbReference>
<dbReference type="Pfam" id="PF03899">
    <property type="entry name" value="ATP-synt_I"/>
    <property type="match status" value="1"/>
</dbReference>
<feature type="transmembrane region" description="Helical" evidence="6">
    <location>
        <begin position="36"/>
        <end position="52"/>
    </location>
</feature>
<reference evidence="7 8" key="1">
    <citation type="journal article" date="2009" name="Biosci. Biotechnol. Biochem.">
        <title>WeGAS: a web-based microbial genome annotation system.</title>
        <authorList>
            <person name="Lee D."/>
            <person name="Seo H."/>
            <person name="Park C."/>
            <person name="Park K."/>
        </authorList>
    </citation>
    <scope>NUCLEOTIDE SEQUENCE [LARGE SCALE GENOMIC DNA]</scope>
    <source>
        <strain evidence="8">ATCC 49049 / DSM 4359 / NBRC 107923 / NS-E</strain>
    </source>
</reference>
<keyword evidence="8" id="KW-1185">Reference proteome</keyword>
<dbReference type="InterPro" id="IPR005598">
    <property type="entry name" value="ATP_synth_I"/>
</dbReference>
<organism evidence="7 8">
    <name type="scientific">Thermotoga neapolitana (strain ATCC 49049 / DSM 4359 / NBRC 107923 / NS-E)</name>
    <dbReference type="NCBI Taxonomy" id="309803"/>
    <lineage>
        <taxon>Bacteria</taxon>
        <taxon>Thermotogati</taxon>
        <taxon>Thermotogota</taxon>
        <taxon>Thermotogae</taxon>
        <taxon>Thermotogales</taxon>
        <taxon>Thermotogaceae</taxon>
        <taxon>Thermotoga</taxon>
    </lineage>
</organism>
<dbReference type="HOGENOM" id="CLU_171167_0_0_0"/>